<gene>
    <name evidence="1" type="ORF">S03H2_40953</name>
</gene>
<dbReference type="AlphaFoldDB" id="X1IA74"/>
<evidence type="ECO:0000313" key="1">
    <source>
        <dbReference type="EMBL" id="GAH66190.1"/>
    </source>
</evidence>
<protein>
    <submittedName>
        <fullName evidence="1">Uncharacterized protein</fullName>
    </submittedName>
</protein>
<reference evidence="1" key="1">
    <citation type="journal article" date="2014" name="Front. Microbiol.">
        <title>High frequency of phylogenetically diverse reductive dehalogenase-homologous genes in deep subseafloor sedimentary metagenomes.</title>
        <authorList>
            <person name="Kawai M."/>
            <person name="Futagami T."/>
            <person name="Toyoda A."/>
            <person name="Takaki Y."/>
            <person name="Nishi S."/>
            <person name="Hori S."/>
            <person name="Arai W."/>
            <person name="Tsubouchi T."/>
            <person name="Morono Y."/>
            <person name="Uchiyama I."/>
            <person name="Ito T."/>
            <person name="Fujiyama A."/>
            <person name="Inagaki F."/>
            <person name="Takami H."/>
        </authorList>
    </citation>
    <scope>NUCLEOTIDE SEQUENCE</scope>
    <source>
        <strain evidence="1">Expedition CK06-06</strain>
    </source>
</reference>
<name>X1IA74_9ZZZZ</name>
<proteinExistence type="predicted"/>
<comment type="caution">
    <text evidence="1">The sequence shown here is derived from an EMBL/GenBank/DDBJ whole genome shotgun (WGS) entry which is preliminary data.</text>
</comment>
<dbReference type="EMBL" id="BARU01025418">
    <property type="protein sequence ID" value="GAH66190.1"/>
    <property type="molecule type" value="Genomic_DNA"/>
</dbReference>
<accession>X1IA74</accession>
<sequence length="224" mass="26283">RDGFTYNGRVIFKRFRIEYNLWSRFCHLEFCAGEDYTIGAALPPIALWFSFGNARNKDREVSIGFHHNALWWNFWTSNMGWDSKTPRWRNGNFDFADFFLGRSRYSRKVTEERDVEIPMPEKTYSAHIALCEDTWKRPRWFSKTIKRIDAKIPKGIPHQGKGENSWDCGEDGCFGMCCPARSIAMGVGEIVGSVLHDRIRYGGWEDWNYQRKGNRNRKESIAKC</sequence>
<organism evidence="1">
    <name type="scientific">marine sediment metagenome</name>
    <dbReference type="NCBI Taxonomy" id="412755"/>
    <lineage>
        <taxon>unclassified sequences</taxon>
        <taxon>metagenomes</taxon>
        <taxon>ecological metagenomes</taxon>
    </lineage>
</organism>
<feature type="non-terminal residue" evidence="1">
    <location>
        <position position="1"/>
    </location>
</feature>